<proteinExistence type="inferred from homology"/>
<feature type="compositionally biased region" description="Basic and acidic residues" evidence="4">
    <location>
        <begin position="59"/>
        <end position="68"/>
    </location>
</feature>
<comment type="subcellular location">
    <subcellularLocation>
        <location evidence="1">Secreted</location>
    </subcellularLocation>
</comment>
<comment type="caution">
    <text evidence="6">The sequence shown here is derived from an EMBL/GenBank/DDBJ whole genome shotgun (WGS) entry which is preliminary data.</text>
</comment>
<evidence type="ECO:0000256" key="2">
    <source>
        <dbReference type="ARBA" id="ARBA00010968"/>
    </source>
</evidence>
<comment type="similarity">
    <text evidence="2">Belongs to the GnRH family.</text>
</comment>
<keyword evidence="7" id="KW-1185">Reference proteome</keyword>
<dbReference type="GO" id="GO:0005576">
    <property type="term" value="C:extracellular region"/>
    <property type="evidence" value="ECO:0007669"/>
    <property type="project" value="UniProtKB-SubCell"/>
</dbReference>
<dbReference type="PROSITE" id="PS00473">
    <property type="entry name" value="GNRH"/>
    <property type="match status" value="1"/>
</dbReference>
<name>A0AAW0C3D0_9AGAR</name>
<evidence type="ECO:0000256" key="1">
    <source>
        <dbReference type="ARBA" id="ARBA00004613"/>
    </source>
</evidence>
<evidence type="ECO:0000256" key="3">
    <source>
        <dbReference type="ARBA" id="ARBA00022525"/>
    </source>
</evidence>
<keyword evidence="5" id="KW-0732">Signal</keyword>
<dbReference type="EMBL" id="JAYKXP010000061">
    <property type="protein sequence ID" value="KAK7033535.1"/>
    <property type="molecule type" value="Genomic_DNA"/>
</dbReference>
<evidence type="ECO:0000313" key="7">
    <source>
        <dbReference type="Proteomes" id="UP001383192"/>
    </source>
</evidence>
<feature type="signal peptide" evidence="5">
    <location>
        <begin position="1"/>
        <end position="17"/>
    </location>
</feature>
<dbReference type="Proteomes" id="UP001383192">
    <property type="component" value="Unassembled WGS sequence"/>
</dbReference>
<feature type="chain" id="PRO_5043530397" evidence="5">
    <location>
        <begin position="18"/>
        <end position="349"/>
    </location>
</feature>
<dbReference type="GO" id="GO:0005179">
    <property type="term" value="F:hormone activity"/>
    <property type="evidence" value="ECO:0007669"/>
    <property type="project" value="InterPro"/>
</dbReference>
<dbReference type="AlphaFoldDB" id="A0AAW0C3D0"/>
<gene>
    <name evidence="6" type="ORF">VNI00_012759</name>
</gene>
<feature type="compositionally biased region" description="Polar residues" evidence="4">
    <location>
        <begin position="326"/>
        <end position="336"/>
    </location>
</feature>
<evidence type="ECO:0000256" key="4">
    <source>
        <dbReference type="SAM" id="MobiDB-lite"/>
    </source>
</evidence>
<reference evidence="6 7" key="1">
    <citation type="submission" date="2024-01" db="EMBL/GenBank/DDBJ databases">
        <title>A draft genome for a cacao thread blight-causing isolate of Paramarasmius palmivorus.</title>
        <authorList>
            <person name="Baruah I.K."/>
            <person name="Bukari Y."/>
            <person name="Amoako-Attah I."/>
            <person name="Meinhardt L.W."/>
            <person name="Bailey B.A."/>
            <person name="Cohen S.P."/>
        </authorList>
    </citation>
    <scope>NUCLEOTIDE SEQUENCE [LARGE SCALE GENOMIC DNA]</scope>
    <source>
        <strain evidence="6 7">GH-12</strain>
    </source>
</reference>
<feature type="region of interest" description="Disordered" evidence="4">
    <location>
        <begin position="306"/>
        <end position="349"/>
    </location>
</feature>
<evidence type="ECO:0000256" key="5">
    <source>
        <dbReference type="SAM" id="SignalP"/>
    </source>
</evidence>
<keyword evidence="3" id="KW-0964">Secreted</keyword>
<accession>A0AAW0C3D0</accession>
<sequence>MRLFWLSVLALTASSQAQYFSEGWKPGQPAPSEAPNLAESVANPFEYVVPTQAAGEQGKGQEHKKEAPAARSGPKRLSELLDLNGILTSEPVAALFQKAGINITERLSKARESPWDPRIPLITDANYEEIIVNETLTEEEEKKRTWLLLVSGDLTHAGGISQFVDQVYDEAFNETLIANDLPDLRWGRIDYLNVTYLTTKWAVWQAPMFVIIKDRGQSLRFFKPQYIRIRDGGLREFLKQELYLHALPWDGPYSPGGSREYIMHYLAFTLMNIYNVTVLVPRWLLYVLSGSIASFIIQFMHRPAAKEPTQPRIQQPKGVGEKQAPSPGSSTSQTAPTKAGSAKQRKGKK</sequence>
<protein>
    <submittedName>
        <fullName evidence="6">Uncharacterized protein</fullName>
    </submittedName>
</protein>
<dbReference type="InterPro" id="IPR002012">
    <property type="entry name" value="GnRH"/>
</dbReference>
<organism evidence="6 7">
    <name type="scientific">Paramarasmius palmivorus</name>
    <dbReference type="NCBI Taxonomy" id="297713"/>
    <lineage>
        <taxon>Eukaryota</taxon>
        <taxon>Fungi</taxon>
        <taxon>Dikarya</taxon>
        <taxon>Basidiomycota</taxon>
        <taxon>Agaricomycotina</taxon>
        <taxon>Agaricomycetes</taxon>
        <taxon>Agaricomycetidae</taxon>
        <taxon>Agaricales</taxon>
        <taxon>Marasmiineae</taxon>
        <taxon>Marasmiaceae</taxon>
        <taxon>Paramarasmius</taxon>
    </lineage>
</organism>
<evidence type="ECO:0000313" key="6">
    <source>
        <dbReference type="EMBL" id="KAK7033535.1"/>
    </source>
</evidence>
<feature type="region of interest" description="Disordered" evidence="4">
    <location>
        <begin position="54"/>
        <end position="73"/>
    </location>
</feature>